<organism evidence="2 3">
    <name type="scientific">Meganyctiphanes norvegica</name>
    <name type="common">Northern krill</name>
    <name type="synonym">Thysanopoda norvegica</name>
    <dbReference type="NCBI Taxonomy" id="48144"/>
    <lineage>
        <taxon>Eukaryota</taxon>
        <taxon>Metazoa</taxon>
        <taxon>Ecdysozoa</taxon>
        <taxon>Arthropoda</taxon>
        <taxon>Crustacea</taxon>
        <taxon>Multicrustacea</taxon>
        <taxon>Malacostraca</taxon>
        <taxon>Eumalacostraca</taxon>
        <taxon>Eucarida</taxon>
        <taxon>Euphausiacea</taxon>
        <taxon>Euphausiidae</taxon>
        <taxon>Meganyctiphanes</taxon>
    </lineage>
</organism>
<evidence type="ECO:0000313" key="2">
    <source>
        <dbReference type="EMBL" id="CAL4076929.1"/>
    </source>
</evidence>
<evidence type="ECO:0000313" key="3">
    <source>
        <dbReference type="Proteomes" id="UP001497623"/>
    </source>
</evidence>
<dbReference type="Proteomes" id="UP001497623">
    <property type="component" value="Unassembled WGS sequence"/>
</dbReference>
<dbReference type="EMBL" id="CAXKWB010005142">
    <property type="protein sequence ID" value="CAL4076929.1"/>
    <property type="molecule type" value="Genomic_DNA"/>
</dbReference>
<gene>
    <name evidence="2" type="ORF">MNOR_LOCUS10281</name>
</gene>
<accession>A0AAV2Q9P2</accession>
<protein>
    <submittedName>
        <fullName evidence="2">Uncharacterized protein</fullName>
    </submittedName>
</protein>
<keyword evidence="3" id="KW-1185">Reference proteome</keyword>
<proteinExistence type="predicted"/>
<feature type="non-terminal residue" evidence="2">
    <location>
        <position position="1"/>
    </location>
</feature>
<keyword evidence="1" id="KW-0812">Transmembrane</keyword>
<sequence length="264" mass="30074">TQCSYTMEGDNNNNGDSVKCCNSDKDHTGKPQVAEIQIAMDVTEDKVDKAPVSAMQWCRDRKKHLWDDASPWCNMALALIIGIVLILLIVFGIRSTLSDNSAGETGCMYGLPQLETVLNSTEHTINMTEPRILLNNSTIVFKVEDGEQNIILIVFKESKNVSDFQIVIIIDRVDNKWEIKGTANSQMICNKFEKDWKSKKINTSLYNCDIFYVRLEVLDDYVNAHFSIGKENFILKLSSSVSLQNRLMYFHTRSNENTNQYHLS</sequence>
<dbReference type="AlphaFoldDB" id="A0AAV2Q9P2"/>
<name>A0AAV2Q9P2_MEGNR</name>
<evidence type="ECO:0000256" key="1">
    <source>
        <dbReference type="SAM" id="Phobius"/>
    </source>
</evidence>
<keyword evidence="1" id="KW-1133">Transmembrane helix</keyword>
<reference evidence="2 3" key="1">
    <citation type="submission" date="2024-05" db="EMBL/GenBank/DDBJ databases">
        <authorList>
            <person name="Wallberg A."/>
        </authorList>
    </citation>
    <scope>NUCLEOTIDE SEQUENCE [LARGE SCALE GENOMIC DNA]</scope>
</reference>
<keyword evidence="1" id="KW-0472">Membrane</keyword>
<feature type="transmembrane region" description="Helical" evidence="1">
    <location>
        <begin position="72"/>
        <end position="93"/>
    </location>
</feature>
<comment type="caution">
    <text evidence="2">The sequence shown here is derived from an EMBL/GenBank/DDBJ whole genome shotgun (WGS) entry which is preliminary data.</text>
</comment>